<name>A0A2K9LSH2_9VIRU</name>
<proteinExistence type="predicted"/>
<dbReference type="Gene3D" id="3.40.1310.20">
    <property type="match status" value="1"/>
</dbReference>
<evidence type="ECO:0000259" key="1">
    <source>
        <dbReference type="Pfam" id="PF00910"/>
    </source>
</evidence>
<feature type="domain" description="Helicase superfamily 3 single-stranded DNA/RNA virus" evidence="1">
    <location>
        <begin position="160"/>
        <end position="208"/>
    </location>
</feature>
<dbReference type="InterPro" id="IPR000605">
    <property type="entry name" value="Helicase_SF3_ssDNA/RNA_vir"/>
</dbReference>
<reference evidence="2" key="1">
    <citation type="submission" date="2017-01" db="EMBL/GenBank/DDBJ databases">
        <title>High-throughput sequencing uncovers low homogeneity in the biogeography of single-stranded DNA viruses.</title>
        <authorList>
            <person name="Pearson V.M."/>
            <person name="Rokyta D.R."/>
        </authorList>
    </citation>
    <scope>NUCLEOTIDE SEQUENCE</scope>
</reference>
<accession>A0A2K9LSH2</accession>
<evidence type="ECO:0000313" key="2">
    <source>
        <dbReference type="EMBL" id="AUM61846.1"/>
    </source>
</evidence>
<gene>
    <name evidence="2" type="primary">Rep</name>
</gene>
<sequence>MPSKFRTRTIVFTSYKKEAIEDPEHYIKKVSEQCLWALGQVEKCPETGRLHIQGMAYAKEAKSWAFMSPDHIEVCKDPAKSIIYCTKEETRIKGPYESGVRPTWNIKGMKLTNKDILSTPLTQLVDEEKIHIRDYEKLRKCVNLYNLDKKTEKRVSEENLWIVGQPGVGKSYWVREQFGDSLYLKAQNKWWDGYNGEENVLIDDFDQGGKCLSHYLKIWGDSYDLTGEIKGGTIKLGYKRFIITSNYTIDQLWGGEGGDPVLVAALERRFTVKDMVARGKFD</sequence>
<dbReference type="Pfam" id="PF00910">
    <property type="entry name" value="RNA_helicase"/>
    <property type="match status" value="1"/>
</dbReference>
<dbReference type="EMBL" id="KY487889">
    <property type="protein sequence ID" value="AUM61846.1"/>
    <property type="molecule type" value="Genomic_DNA"/>
</dbReference>
<organism evidence="2">
    <name type="scientific">uncultured virus</name>
    <dbReference type="NCBI Taxonomy" id="340016"/>
    <lineage>
        <taxon>Viruses</taxon>
        <taxon>environmental samples</taxon>
    </lineage>
</organism>
<dbReference type="GO" id="GO:0003723">
    <property type="term" value="F:RNA binding"/>
    <property type="evidence" value="ECO:0007669"/>
    <property type="project" value="InterPro"/>
</dbReference>
<dbReference type="InterPro" id="IPR027417">
    <property type="entry name" value="P-loop_NTPase"/>
</dbReference>
<dbReference type="GO" id="GO:0003724">
    <property type="term" value="F:RNA helicase activity"/>
    <property type="evidence" value="ECO:0007669"/>
    <property type="project" value="InterPro"/>
</dbReference>
<protein>
    <submittedName>
        <fullName evidence="2">Rep</fullName>
    </submittedName>
</protein>
<dbReference type="SUPFAM" id="SSF52540">
    <property type="entry name" value="P-loop containing nucleoside triphosphate hydrolases"/>
    <property type="match status" value="1"/>
</dbReference>